<dbReference type="GO" id="GO:0032259">
    <property type="term" value="P:methylation"/>
    <property type="evidence" value="ECO:0007669"/>
    <property type="project" value="UniProtKB-KW"/>
</dbReference>
<name>A0A0Q3VGI1_9BACI</name>
<sequence length="140" mass="16090">MPDEKNYEAGYRKFLSKAKKYVDNPQETNHLLKKTEKKAKANKASFAGVWEKFQLLIELVKSWSSGEYRAISKKSILFIIASILYFVSPIDIIPDFLIGLGIVDDAAVIAFAIKQLTDELEKYKSWKRNQPIDAEENKQM</sequence>
<dbReference type="InterPro" id="IPR010652">
    <property type="entry name" value="DUF1232"/>
</dbReference>
<organism evidence="7 8">
    <name type="scientific">Cytobacillus solani</name>
    <dbReference type="NCBI Taxonomy" id="1637975"/>
    <lineage>
        <taxon>Bacteria</taxon>
        <taxon>Bacillati</taxon>
        <taxon>Bacillota</taxon>
        <taxon>Bacilli</taxon>
        <taxon>Bacillales</taxon>
        <taxon>Bacillaceae</taxon>
        <taxon>Cytobacillus</taxon>
    </lineage>
</organism>
<dbReference type="RefSeq" id="WP_053475343.1">
    <property type="nucleotide sequence ID" value="NZ_CP041305.1"/>
</dbReference>
<gene>
    <name evidence="7" type="ORF">AN957_09390</name>
</gene>
<evidence type="ECO:0000313" key="8">
    <source>
        <dbReference type="Proteomes" id="UP000050996"/>
    </source>
</evidence>
<evidence type="ECO:0000256" key="4">
    <source>
        <dbReference type="ARBA" id="ARBA00023136"/>
    </source>
</evidence>
<dbReference type="Pfam" id="PF06803">
    <property type="entry name" value="DUF1232"/>
    <property type="match status" value="1"/>
</dbReference>
<dbReference type="GO" id="GO:0012505">
    <property type="term" value="C:endomembrane system"/>
    <property type="evidence" value="ECO:0007669"/>
    <property type="project" value="UniProtKB-SubCell"/>
</dbReference>
<dbReference type="PATRIC" id="fig|1637975.4.peg.1640"/>
<dbReference type="EMBL" id="LJIX01000006">
    <property type="protein sequence ID" value="KQL18767.1"/>
    <property type="molecule type" value="Genomic_DNA"/>
</dbReference>
<evidence type="ECO:0000256" key="3">
    <source>
        <dbReference type="ARBA" id="ARBA00022989"/>
    </source>
</evidence>
<keyword evidence="8" id="KW-1185">Reference proteome</keyword>
<evidence type="ECO:0000256" key="5">
    <source>
        <dbReference type="SAM" id="Phobius"/>
    </source>
</evidence>
<accession>A0A0Q3VGI1</accession>
<keyword evidence="2 5" id="KW-0812">Transmembrane</keyword>
<dbReference type="STRING" id="1637975.AN957_09390"/>
<reference evidence="7 8" key="1">
    <citation type="submission" date="2015-09" db="EMBL/GenBank/DDBJ databases">
        <title>Genome sequencing project for genomic taxonomy and phylogenomics of Bacillus-like bacteria.</title>
        <authorList>
            <person name="Liu B."/>
            <person name="Wang J."/>
            <person name="Zhu Y."/>
            <person name="Liu G."/>
            <person name="Chen Q."/>
            <person name="Chen Z."/>
            <person name="Lan J."/>
            <person name="Che J."/>
            <person name="Ge C."/>
            <person name="Shi H."/>
            <person name="Pan Z."/>
            <person name="Liu X."/>
        </authorList>
    </citation>
    <scope>NUCLEOTIDE SEQUENCE [LARGE SCALE GENOMIC DNA]</scope>
    <source>
        <strain evidence="7 8">FJAT-18043</strain>
    </source>
</reference>
<feature type="transmembrane region" description="Helical" evidence="5">
    <location>
        <begin position="71"/>
        <end position="90"/>
    </location>
</feature>
<feature type="domain" description="DUF1232" evidence="6">
    <location>
        <begin position="76"/>
        <end position="111"/>
    </location>
</feature>
<comment type="caution">
    <text evidence="7">The sequence shown here is derived from an EMBL/GenBank/DDBJ whole genome shotgun (WGS) entry which is preliminary data.</text>
</comment>
<protein>
    <submittedName>
        <fullName evidence="7">Methyltransferase type 11</fullName>
    </submittedName>
</protein>
<keyword evidence="3 5" id="KW-1133">Transmembrane helix</keyword>
<dbReference type="GO" id="GO:0008168">
    <property type="term" value="F:methyltransferase activity"/>
    <property type="evidence" value="ECO:0007669"/>
    <property type="project" value="UniProtKB-KW"/>
</dbReference>
<keyword evidence="4 5" id="KW-0472">Membrane</keyword>
<evidence type="ECO:0000313" key="7">
    <source>
        <dbReference type="EMBL" id="KQL18767.1"/>
    </source>
</evidence>
<evidence type="ECO:0000256" key="2">
    <source>
        <dbReference type="ARBA" id="ARBA00022692"/>
    </source>
</evidence>
<dbReference type="Proteomes" id="UP000050996">
    <property type="component" value="Unassembled WGS sequence"/>
</dbReference>
<keyword evidence="7" id="KW-0489">Methyltransferase</keyword>
<keyword evidence="7" id="KW-0808">Transferase</keyword>
<dbReference type="AlphaFoldDB" id="A0A0Q3VGI1"/>
<evidence type="ECO:0000259" key="6">
    <source>
        <dbReference type="Pfam" id="PF06803"/>
    </source>
</evidence>
<evidence type="ECO:0000256" key="1">
    <source>
        <dbReference type="ARBA" id="ARBA00004127"/>
    </source>
</evidence>
<comment type="subcellular location">
    <subcellularLocation>
        <location evidence="1">Endomembrane system</location>
        <topology evidence="1">Multi-pass membrane protein</topology>
    </subcellularLocation>
</comment>
<proteinExistence type="predicted"/>